<comment type="caution">
    <text evidence="3">The sequence shown here is derived from an EMBL/GenBank/DDBJ whole genome shotgun (WGS) entry which is preliminary data.</text>
</comment>
<keyword evidence="1" id="KW-0479">Metal-binding</keyword>
<dbReference type="InterPro" id="IPR043502">
    <property type="entry name" value="DNA/RNA_pol_sf"/>
</dbReference>
<dbReference type="GO" id="GO:0003676">
    <property type="term" value="F:nucleic acid binding"/>
    <property type="evidence" value="ECO:0007669"/>
    <property type="project" value="InterPro"/>
</dbReference>
<dbReference type="SMART" id="SM00343">
    <property type="entry name" value="ZnF_C2HC"/>
    <property type="match status" value="1"/>
</dbReference>
<protein>
    <recommendedName>
        <fullName evidence="2">CCHC-type domain-containing protein</fullName>
    </recommendedName>
</protein>
<gene>
    <name evidence="3" type="ORF">LWI29_021424</name>
</gene>
<reference evidence="3" key="1">
    <citation type="journal article" date="2022" name="Plant J.">
        <title>Strategies of tolerance reflected in two North American maple genomes.</title>
        <authorList>
            <person name="McEvoy S.L."/>
            <person name="Sezen U.U."/>
            <person name="Trouern-Trend A."/>
            <person name="McMahon S.M."/>
            <person name="Schaberg P.G."/>
            <person name="Yang J."/>
            <person name="Wegrzyn J.L."/>
            <person name="Swenson N.G."/>
        </authorList>
    </citation>
    <scope>NUCLEOTIDE SEQUENCE</scope>
    <source>
        <strain evidence="3">NS2018</strain>
    </source>
</reference>
<accession>A0AA39UK22</accession>
<organism evidence="3 4">
    <name type="scientific">Acer saccharum</name>
    <name type="common">Sugar maple</name>
    <dbReference type="NCBI Taxonomy" id="4024"/>
    <lineage>
        <taxon>Eukaryota</taxon>
        <taxon>Viridiplantae</taxon>
        <taxon>Streptophyta</taxon>
        <taxon>Embryophyta</taxon>
        <taxon>Tracheophyta</taxon>
        <taxon>Spermatophyta</taxon>
        <taxon>Magnoliopsida</taxon>
        <taxon>eudicotyledons</taxon>
        <taxon>Gunneridae</taxon>
        <taxon>Pentapetalae</taxon>
        <taxon>rosids</taxon>
        <taxon>malvids</taxon>
        <taxon>Sapindales</taxon>
        <taxon>Sapindaceae</taxon>
        <taxon>Hippocastanoideae</taxon>
        <taxon>Acereae</taxon>
        <taxon>Acer</taxon>
    </lineage>
</organism>
<dbReference type="Gene3D" id="3.10.10.10">
    <property type="entry name" value="HIV Type 1 Reverse Transcriptase, subunit A, domain 1"/>
    <property type="match status" value="1"/>
</dbReference>
<dbReference type="EMBL" id="JAUESC010000388">
    <property type="protein sequence ID" value="KAK0571779.1"/>
    <property type="molecule type" value="Genomic_DNA"/>
</dbReference>
<dbReference type="SUPFAM" id="SSF56672">
    <property type="entry name" value="DNA/RNA polymerases"/>
    <property type="match status" value="1"/>
</dbReference>
<dbReference type="Gene3D" id="4.10.60.10">
    <property type="entry name" value="Zinc finger, CCHC-type"/>
    <property type="match status" value="1"/>
</dbReference>
<proteinExistence type="predicted"/>
<name>A0AA39UK22_ACESA</name>
<dbReference type="PANTHER" id="PTHR33064:SF37">
    <property type="entry name" value="RIBONUCLEASE H"/>
    <property type="match status" value="1"/>
</dbReference>
<dbReference type="InterPro" id="IPR043128">
    <property type="entry name" value="Rev_trsase/Diguanyl_cyclase"/>
</dbReference>
<dbReference type="GO" id="GO:0008270">
    <property type="term" value="F:zinc ion binding"/>
    <property type="evidence" value="ECO:0007669"/>
    <property type="project" value="UniProtKB-KW"/>
</dbReference>
<dbReference type="CDD" id="cd01647">
    <property type="entry name" value="RT_LTR"/>
    <property type="match status" value="1"/>
</dbReference>
<dbReference type="Gene3D" id="3.30.70.270">
    <property type="match status" value="1"/>
</dbReference>
<keyword evidence="4" id="KW-1185">Reference proteome</keyword>
<dbReference type="PANTHER" id="PTHR33064">
    <property type="entry name" value="POL PROTEIN"/>
    <property type="match status" value="1"/>
</dbReference>
<dbReference type="InterPro" id="IPR000477">
    <property type="entry name" value="RT_dom"/>
</dbReference>
<dbReference type="PROSITE" id="PS50158">
    <property type="entry name" value="ZF_CCHC"/>
    <property type="match status" value="1"/>
</dbReference>
<dbReference type="Proteomes" id="UP001168877">
    <property type="component" value="Unassembled WGS sequence"/>
</dbReference>
<dbReference type="AlphaFoldDB" id="A0AA39UK22"/>
<dbReference type="Pfam" id="PF00098">
    <property type="entry name" value="zf-CCHC"/>
    <property type="match status" value="1"/>
</dbReference>
<dbReference type="InterPro" id="IPR036875">
    <property type="entry name" value="Znf_CCHC_sf"/>
</dbReference>
<evidence type="ECO:0000259" key="2">
    <source>
        <dbReference type="PROSITE" id="PS50158"/>
    </source>
</evidence>
<evidence type="ECO:0000256" key="1">
    <source>
        <dbReference type="PROSITE-ProRule" id="PRU00047"/>
    </source>
</evidence>
<dbReference type="Pfam" id="PF00078">
    <property type="entry name" value="RVT_1"/>
    <property type="match status" value="1"/>
</dbReference>
<reference evidence="3" key="2">
    <citation type="submission" date="2023-06" db="EMBL/GenBank/DDBJ databases">
        <authorList>
            <person name="Swenson N.G."/>
            <person name="Wegrzyn J.L."/>
            <person name="Mcevoy S.L."/>
        </authorList>
    </citation>
    <scope>NUCLEOTIDE SEQUENCE</scope>
    <source>
        <strain evidence="3">NS2018</strain>
        <tissue evidence="3">Leaf</tissue>
    </source>
</reference>
<keyword evidence="1" id="KW-0862">Zinc</keyword>
<feature type="domain" description="CCHC-type" evidence="2">
    <location>
        <begin position="159"/>
        <end position="174"/>
    </location>
</feature>
<dbReference type="SUPFAM" id="SSF57756">
    <property type="entry name" value="Retrovirus zinc finger-like domains"/>
    <property type="match status" value="1"/>
</dbReference>
<sequence>MGYIFREFLGDPDHIYKQARQEFFDMRCCSLKRKDIMFHYKRMSQRYHTLGGINDHSLKQVYVNSLPDDLQDEIQRKIDTSGRSLNDTSLGELHMYALSSLDKLCATQRFFSKMLTEGKNLQTKKKNHFKHFKNKKGSSKRFKFFGKKAKRGWNKSQHCYICGQPGHYVKKCPNKKAKSARLVQQLRNIADEVLSDADIESIFSEQDHIDPSTTFVLQEDVSDSEYSGSSDYSFVLESYQATPLVPQFGPHAPVRIRPDKHSNPVDVIAYFYTRSHNTMMNPTILPPEYWKSQEHHFRAADGKVFVTHLISKKKIGIQFFPSFTLWVYVFGTPFPYKDILIGWDVFYQCKSLRILLFGIRYKKNFKAFSDIPKIFPLSAIQAPFEHIQQKLLMLCADNHASFSHPSPLWKNPDFFIKLPFKLNEDTNPTKATHSGMSPSDLKLANEECNKLLRQGLIEHTSSPWACQAFYVEKRSELLRGKKRLVVDYKPLNLFLRDDKFSVPRPNVLFSQLPGATIFSKFDLKGAFWQIGIHPDERYKTAFCLPNAQYQWTVLPFGLKTAPSLF</sequence>
<evidence type="ECO:0000313" key="4">
    <source>
        <dbReference type="Proteomes" id="UP001168877"/>
    </source>
</evidence>
<dbReference type="InterPro" id="IPR001878">
    <property type="entry name" value="Znf_CCHC"/>
</dbReference>
<evidence type="ECO:0000313" key="3">
    <source>
        <dbReference type="EMBL" id="KAK0571779.1"/>
    </source>
</evidence>
<dbReference type="InterPro" id="IPR051320">
    <property type="entry name" value="Viral_Replic_Matur_Polypro"/>
</dbReference>
<keyword evidence="1" id="KW-0863">Zinc-finger</keyword>